<dbReference type="eggNOG" id="COG4565">
    <property type="taxonomic scope" value="Bacteria"/>
</dbReference>
<keyword evidence="2" id="KW-1185">Reference proteome</keyword>
<evidence type="ECO:0008006" key="3">
    <source>
        <dbReference type="Google" id="ProtNLM"/>
    </source>
</evidence>
<comment type="caution">
    <text evidence="1">The sequence shown here is derived from an EMBL/GenBank/DDBJ whole genome shotgun (WGS) entry which is preliminary data.</text>
</comment>
<protein>
    <recommendedName>
        <fullName evidence="3">Transcriptional regulator</fullName>
    </recommendedName>
</protein>
<dbReference type="InterPro" id="IPR036388">
    <property type="entry name" value="WH-like_DNA-bd_sf"/>
</dbReference>
<dbReference type="EMBL" id="JNVM01000006">
    <property type="protein sequence ID" value="KEQ26719.1"/>
    <property type="molecule type" value="Genomic_DNA"/>
</dbReference>
<reference evidence="1 2" key="1">
    <citation type="submission" date="2014-06" db="EMBL/GenBank/DDBJ databases">
        <title>Draft genome sequence of Paenibacillus sp. MSt1.</title>
        <authorList>
            <person name="Aw Y.K."/>
            <person name="Ong K.S."/>
            <person name="Gan H.M."/>
            <person name="Lee S.M."/>
        </authorList>
    </citation>
    <scope>NUCLEOTIDE SEQUENCE [LARGE SCALE GENOMIC DNA]</scope>
    <source>
        <strain evidence="1 2">MSt1</strain>
    </source>
</reference>
<evidence type="ECO:0000313" key="1">
    <source>
        <dbReference type="EMBL" id="KEQ26719.1"/>
    </source>
</evidence>
<dbReference type="OrthoDB" id="4986073at2"/>
<dbReference type="Proteomes" id="UP000028123">
    <property type="component" value="Unassembled WGS sequence"/>
</dbReference>
<gene>
    <name evidence="1" type="ORF">ET33_33350</name>
</gene>
<name>A0A081P7P6_9BACL</name>
<dbReference type="Gene3D" id="1.10.10.10">
    <property type="entry name" value="Winged helix-like DNA-binding domain superfamily/Winged helix DNA-binding domain"/>
    <property type="match status" value="1"/>
</dbReference>
<proteinExistence type="predicted"/>
<sequence length="436" mass="48616">MIARVGAVGPKDSIDLIREIGQEFQDRLTIVPFVYQNVSETANIVRREEHHIDLWVFSGQAPYAIAQEQNIKQTALFPQLNGSSLTKVLLEIVYRDRLQLGRVSFDTILPEHFYETCAESDLAYDAIPLLSYTGFKPTEELVAYHSGLFAQGKVDACATCLSRVYEELKSRGIPVYRITPNRMTIRTMLHLASTAGETMHFKKSQIAVMFIDIEEPEKLIGQNKSSYDVRRLDLQLQETILGHVEALSGSFVALGNGKYIVFTTRGAFETAEESAHPSVLLEKIALLTDLKTNIGIGFGVTALAAERNAQIALQHAKKIGNFCAILVTDTGDIEGPLRQTGSINFNYRTEDIKISELLKRAGVTITTYNKLLSVQKNLGQNSISAPDIAEWLGMTKRNARRILGDLEEHGLVELIGEEAPTSRGRPRKIFRVKELH</sequence>
<dbReference type="InterPro" id="IPR043128">
    <property type="entry name" value="Rev_trsase/Diguanyl_cyclase"/>
</dbReference>
<dbReference type="InterPro" id="IPR036390">
    <property type="entry name" value="WH_DNA-bd_sf"/>
</dbReference>
<organism evidence="1 2">
    <name type="scientific">Paenibacillus tyrfis</name>
    <dbReference type="NCBI Taxonomy" id="1501230"/>
    <lineage>
        <taxon>Bacteria</taxon>
        <taxon>Bacillati</taxon>
        <taxon>Bacillota</taxon>
        <taxon>Bacilli</taxon>
        <taxon>Bacillales</taxon>
        <taxon>Paenibacillaceae</taxon>
        <taxon>Paenibacillus</taxon>
    </lineage>
</organism>
<dbReference type="SUPFAM" id="SSF46785">
    <property type="entry name" value="Winged helix' DNA-binding domain"/>
    <property type="match status" value="1"/>
</dbReference>
<dbReference type="RefSeq" id="WP_081890262.1">
    <property type="nucleotide sequence ID" value="NZ_JNVM01000006.1"/>
</dbReference>
<evidence type="ECO:0000313" key="2">
    <source>
        <dbReference type="Proteomes" id="UP000028123"/>
    </source>
</evidence>
<accession>A0A081P7P6</accession>
<dbReference type="AlphaFoldDB" id="A0A081P7P6"/>
<dbReference type="Gene3D" id="3.30.70.270">
    <property type="match status" value="1"/>
</dbReference>